<name>A0A023EXZ9_TRIIF</name>
<proteinExistence type="evidence at transcript level"/>
<reference evidence="1" key="1">
    <citation type="journal article" date="2014" name="PLoS Negl. Trop. Dis.">
        <title>An updated insight into the Sialotranscriptome of Triatoma infestans: developmental stage and geographic variations.</title>
        <authorList>
            <person name="Schwarz A."/>
            <person name="Medrano-Mercado N."/>
            <person name="Schaub G.A."/>
            <person name="Struchiner C.J."/>
            <person name="Bargues M.D."/>
            <person name="Levy M.Z."/>
            <person name="Ribeiro J.M."/>
        </authorList>
    </citation>
    <scope>NUCLEOTIDE SEQUENCE</scope>
    <source>
        <strain evidence="1">Chile</strain>
        <tissue evidence="1">Salivary glands</tissue>
    </source>
</reference>
<evidence type="ECO:0000313" key="1">
    <source>
        <dbReference type="EMBL" id="JAC13953.1"/>
    </source>
</evidence>
<dbReference type="AlphaFoldDB" id="A0A023EXZ9"/>
<sequence length="67" mass="7869">LLTFVCRLILDCRVTLTAEPMDVSDYENLIDFCTNLILIYHSQLYGCHFLLRHIYAIVCILCFNLKK</sequence>
<dbReference type="EMBL" id="GBBI01004759">
    <property type="protein sequence ID" value="JAC13953.1"/>
    <property type="molecule type" value="mRNA"/>
</dbReference>
<accession>A0A023EXZ9</accession>
<protein>
    <submittedName>
        <fullName evidence="1">Putative secreted protein</fullName>
    </submittedName>
</protein>
<organism evidence="1">
    <name type="scientific">Triatoma infestans</name>
    <name type="common">Assassin bug</name>
    <dbReference type="NCBI Taxonomy" id="30076"/>
    <lineage>
        <taxon>Eukaryota</taxon>
        <taxon>Metazoa</taxon>
        <taxon>Ecdysozoa</taxon>
        <taxon>Arthropoda</taxon>
        <taxon>Hexapoda</taxon>
        <taxon>Insecta</taxon>
        <taxon>Pterygota</taxon>
        <taxon>Neoptera</taxon>
        <taxon>Paraneoptera</taxon>
        <taxon>Hemiptera</taxon>
        <taxon>Heteroptera</taxon>
        <taxon>Panheteroptera</taxon>
        <taxon>Cimicomorpha</taxon>
        <taxon>Reduviidae</taxon>
        <taxon>Triatominae</taxon>
        <taxon>Triatoma</taxon>
    </lineage>
</organism>
<feature type="non-terminal residue" evidence="1">
    <location>
        <position position="1"/>
    </location>
</feature>